<dbReference type="PaxDb" id="29760-VIT_11s0052g00580.t01"/>
<evidence type="ECO:0000313" key="1">
    <source>
        <dbReference type="EMBL" id="CCB44668.1"/>
    </source>
</evidence>
<name>F6GXI2_VITVI</name>
<evidence type="ECO:0000313" key="2">
    <source>
        <dbReference type="Proteomes" id="UP000009183"/>
    </source>
</evidence>
<proteinExistence type="predicted"/>
<keyword evidence="2" id="KW-1185">Reference proteome</keyword>
<sequence>MQNCCLGYWCTKADYFKFEALLWSPEEGCCLARSVDYELFLKKPLRNSRLLFLVRIWLEQLLAVKLISTILRVKLY</sequence>
<dbReference type="HOGENOM" id="CLU_2659544_0_0_1"/>
<organism evidence="1 2">
    <name type="scientific">Vitis vinifera</name>
    <name type="common">Grape</name>
    <dbReference type="NCBI Taxonomy" id="29760"/>
    <lineage>
        <taxon>Eukaryota</taxon>
        <taxon>Viridiplantae</taxon>
        <taxon>Streptophyta</taxon>
        <taxon>Embryophyta</taxon>
        <taxon>Tracheophyta</taxon>
        <taxon>Spermatophyta</taxon>
        <taxon>Magnoliopsida</taxon>
        <taxon>eudicotyledons</taxon>
        <taxon>Gunneridae</taxon>
        <taxon>Pentapetalae</taxon>
        <taxon>rosids</taxon>
        <taxon>Vitales</taxon>
        <taxon>Vitaceae</taxon>
        <taxon>Viteae</taxon>
        <taxon>Vitis</taxon>
    </lineage>
</organism>
<dbReference type="Proteomes" id="UP000009183">
    <property type="component" value="Chromosome 11"/>
</dbReference>
<protein>
    <submittedName>
        <fullName evidence="1">Uncharacterized protein</fullName>
    </submittedName>
</protein>
<dbReference type="EMBL" id="FN594964">
    <property type="protein sequence ID" value="CCB44668.1"/>
    <property type="molecule type" value="Genomic_DNA"/>
</dbReference>
<dbReference type="AlphaFoldDB" id="F6GXI2"/>
<reference evidence="2" key="1">
    <citation type="journal article" date="2007" name="Nature">
        <title>The grapevine genome sequence suggests ancestral hexaploidization in major angiosperm phyla.</title>
        <authorList>
            <consortium name="The French-Italian Public Consortium for Grapevine Genome Characterization."/>
            <person name="Jaillon O."/>
            <person name="Aury J.-M."/>
            <person name="Noel B."/>
            <person name="Policriti A."/>
            <person name="Clepet C."/>
            <person name="Casagrande A."/>
            <person name="Choisne N."/>
            <person name="Aubourg S."/>
            <person name="Vitulo N."/>
            <person name="Jubin C."/>
            <person name="Vezzi A."/>
            <person name="Legeai F."/>
            <person name="Hugueney P."/>
            <person name="Dasilva C."/>
            <person name="Horner D."/>
            <person name="Mica E."/>
            <person name="Jublot D."/>
            <person name="Poulain J."/>
            <person name="Bruyere C."/>
            <person name="Billault A."/>
            <person name="Segurens B."/>
            <person name="Gouyvenoux M."/>
            <person name="Ugarte E."/>
            <person name="Cattonaro F."/>
            <person name="Anthouard V."/>
            <person name="Vico V."/>
            <person name="Del Fabbro C."/>
            <person name="Alaux M."/>
            <person name="Di Gaspero G."/>
            <person name="Dumas V."/>
            <person name="Felice N."/>
            <person name="Paillard S."/>
            <person name="Juman I."/>
            <person name="Moroldo M."/>
            <person name="Scalabrin S."/>
            <person name="Canaguier A."/>
            <person name="Le Clainche I."/>
            <person name="Malacrida G."/>
            <person name="Durand E."/>
            <person name="Pesole G."/>
            <person name="Laucou V."/>
            <person name="Chatelet P."/>
            <person name="Merdinoglu D."/>
            <person name="Delledonne M."/>
            <person name="Pezzotti M."/>
            <person name="Lecharny A."/>
            <person name="Scarpelli C."/>
            <person name="Artiguenave F."/>
            <person name="Pe M.E."/>
            <person name="Valle G."/>
            <person name="Morgante M."/>
            <person name="Caboche M."/>
            <person name="Adam-Blondon A.-F."/>
            <person name="Weissenbach J."/>
            <person name="Quetier F."/>
            <person name="Wincker P."/>
        </authorList>
    </citation>
    <scope>NUCLEOTIDE SEQUENCE [LARGE SCALE GENOMIC DNA]</scope>
    <source>
        <strain evidence="2">cv. Pinot noir / PN40024</strain>
    </source>
</reference>
<accession>F6GXI2</accession>
<gene>
    <name evidence="1" type="ordered locus">VIT_11s0052g00580</name>
</gene>
<dbReference type="InParanoid" id="F6GXI2"/>